<dbReference type="InterPro" id="IPR027268">
    <property type="entry name" value="Peptidase_M4/M1_CTD_sf"/>
</dbReference>
<keyword evidence="1" id="KW-0732">Signal</keyword>
<feature type="chain" id="PRO_5046011299" evidence="1">
    <location>
        <begin position="23"/>
        <end position="602"/>
    </location>
</feature>
<dbReference type="SUPFAM" id="SSF50156">
    <property type="entry name" value="PDZ domain-like"/>
    <property type="match status" value="1"/>
</dbReference>
<dbReference type="InterPro" id="IPR001478">
    <property type="entry name" value="PDZ"/>
</dbReference>
<dbReference type="Proteomes" id="UP000779507">
    <property type="component" value="Unassembled WGS sequence"/>
</dbReference>
<dbReference type="Gene3D" id="2.60.40.3650">
    <property type="match status" value="1"/>
</dbReference>
<dbReference type="InterPro" id="IPR036034">
    <property type="entry name" value="PDZ_sf"/>
</dbReference>
<dbReference type="InterPro" id="IPR024191">
    <property type="entry name" value="Peptidase_M61"/>
</dbReference>
<evidence type="ECO:0000256" key="1">
    <source>
        <dbReference type="SAM" id="SignalP"/>
    </source>
</evidence>
<name>A0ABX2FVR8_9BACT</name>
<evidence type="ECO:0000313" key="3">
    <source>
        <dbReference type="EMBL" id="NRT20883.1"/>
    </source>
</evidence>
<proteinExistence type="predicted"/>
<evidence type="ECO:0000313" key="4">
    <source>
        <dbReference type="Proteomes" id="UP000779507"/>
    </source>
</evidence>
<dbReference type="InterPro" id="IPR040756">
    <property type="entry name" value="Peptidase_M61_N"/>
</dbReference>
<keyword evidence="3" id="KW-0482">Metalloprotease</keyword>
<protein>
    <submittedName>
        <fullName evidence="3">Metalloprotease with PDZ domain</fullName>
    </submittedName>
</protein>
<accession>A0ABX2FVR8</accession>
<feature type="signal peptide" evidence="1">
    <location>
        <begin position="1"/>
        <end position="22"/>
    </location>
</feature>
<keyword evidence="3" id="KW-0645">Protease</keyword>
<dbReference type="Gene3D" id="2.30.42.10">
    <property type="match status" value="1"/>
</dbReference>
<evidence type="ECO:0000259" key="2">
    <source>
        <dbReference type="SMART" id="SM00228"/>
    </source>
</evidence>
<dbReference type="EMBL" id="JABSNP010000022">
    <property type="protein sequence ID" value="NRT20883.1"/>
    <property type="molecule type" value="Genomic_DNA"/>
</dbReference>
<keyword evidence="3" id="KW-0378">Hydrolase</keyword>
<dbReference type="Pfam" id="PF05299">
    <property type="entry name" value="Peptidase_M61"/>
    <property type="match status" value="1"/>
</dbReference>
<gene>
    <name evidence="3" type="ORF">HNP98_003727</name>
</gene>
<dbReference type="Pfam" id="PF17899">
    <property type="entry name" value="Peptidase_M61_N"/>
    <property type="match status" value="1"/>
</dbReference>
<feature type="domain" description="PDZ" evidence="2">
    <location>
        <begin position="496"/>
        <end position="564"/>
    </location>
</feature>
<keyword evidence="4" id="KW-1185">Reference proteome</keyword>
<dbReference type="InterPro" id="IPR007963">
    <property type="entry name" value="Peptidase_M61_catalytic"/>
</dbReference>
<dbReference type="GO" id="GO:0008237">
    <property type="term" value="F:metallopeptidase activity"/>
    <property type="evidence" value="ECO:0007669"/>
    <property type="project" value="UniProtKB-KW"/>
</dbReference>
<sequence>MPISFRLLGGLAAALLAAPAGAQTRAAAAPALRYTLAMPAPQTHYFEVGVALSGFAQDYTDVKLPVWAPGSYLVREYAKNVEGFRATGAGGQALAVEKIDKNTWRVRHPKQADFQVAYRVYAFEISVRTSFVDADHGYLNGSSVFVYPALNKGLASTLVVQPAPGWAQVSTALRAAPGGAKFTYKAASYDELADSPIEIGNQKVLQFTANGTVHQMAMYGTYQADEPRLLADMQKICETAQGVVGQNPLDHYLFIVHNLERGGGGLEHLYSTTLEVGRTTYGTEAGYKSFLRLAAHEYFHLWNVKRIRPVALGPFDYDHENYTHMLWVSEGMTEYMANLMNERAGYYDQPGYLEHLASTIGTVENTPGNKVQSAAEASFDAWIKYYRPNENSSNTGISYYDKGETIGAVLDLMIINATQGQKHLDDVFRLLYATYYQKLGRGFTDQEYQDAVAAVAGRRFDDFFRQSVYGTKTIDYATAFAYAGLACTSAPSNPNGTLGATLSTRTGKLLVAGTERNGAAWTDGLNVNDEVLLINGAAPGEESAKALLGGAVGTPLKLQVRRDGLLRDLTLTYRADPDLRYQIQPLPNPTAAQQKVLAKWLK</sequence>
<dbReference type="RefSeq" id="WP_246275213.1">
    <property type="nucleotide sequence ID" value="NZ_JABSNP010000022.1"/>
</dbReference>
<reference evidence="3 4" key="1">
    <citation type="submission" date="2020-05" db="EMBL/GenBank/DDBJ databases">
        <title>Genomic Encyclopedia of Type Strains, Phase IV (KMG-V): Genome sequencing to study the core and pangenomes of soil and plant-associated prokaryotes.</title>
        <authorList>
            <person name="Whitman W."/>
        </authorList>
    </citation>
    <scope>NUCLEOTIDE SEQUENCE [LARGE SCALE GENOMIC DNA]</scope>
    <source>
        <strain evidence="3 4">9A</strain>
    </source>
</reference>
<dbReference type="PIRSF" id="PIRSF016493">
    <property type="entry name" value="Glycyl_aminpptds"/>
    <property type="match status" value="1"/>
</dbReference>
<dbReference type="Gene3D" id="1.10.390.10">
    <property type="entry name" value="Neutral Protease Domain 2"/>
    <property type="match status" value="1"/>
</dbReference>
<dbReference type="SUPFAM" id="SSF55486">
    <property type="entry name" value="Metalloproteases ('zincins'), catalytic domain"/>
    <property type="match status" value="1"/>
</dbReference>
<organism evidence="3 4">
    <name type="scientific">Hymenobacter caeli</name>
    <dbReference type="NCBI Taxonomy" id="2735894"/>
    <lineage>
        <taxon>Bacteria</taxon>
        <taxon>Pseudomonadati</taxon>
        <taxon>Bacteroidota</taxon>
        <taxon>Cytophagia</taxon>
        <taxon>Cytophagales</taxon>
        <taxon>Hymenobacteraceae</taxon>
        <taxon>Hymenobacter</taxon>
    </lineage>
</organism>
<dbReference type="SMART" id="SM00228">
    <property type="entry name" value="PDZ"/>
    <property type="match status" value="1"/>
</dbReference>
<comment type="caution">
    <text evidence="3">The sequence shown here is derived from an EMBL/GenBank/DDBJ whole genome shotgun (WGS) entry which is preliminary data.</text>
</comment>